<protein>
    <submittedName>
        <fullName evidence="1">Uncharacterized protein</fullName>
    </submittedName>
</protein>
<name>A0A0K2TVR3_LEPSM</name>
<dbReference type="EMBL" id="HACA01012105">
    <property type="protein sequence ID" value="CDW29466.1"/>
    <property type="molecule type" value="Transcribed_RNA"/>
</dbReference>
<organism evidence="1">
    <name type="scientific">Lepeophtheirus salmonis</name>
    <name type="common">Salmon louse</name>
    <name type="synonym">Caligus salmonis</name>
    <dbReference type="NCBI Taxonomy" id="72036"/>
    <lineage>
        <taxon>Eukaryota</taxon>
        <taxon>Metazoa</taxon>
        <taxon>Ecdysozoa</taxon>
        <taxon>Arthropoda</taxon>
        <taxon>Crustacea</taxon>
        <taxon>Multicrustacea</taxon>
        <taxon>Hexanauplia</taxon>
        <taxon>Copepoda</taxon>
        <taxon>Siphonostomatoida</taxon>
        <taxon>Caligidae</taxon>
        <taxon>Lepeophtheirus</taxon>
    </lineage>
</organism>
<reference evidence="1" key="1">
    <citation type="submission" date="2014-05" db="EMBL/GenBank/DDBJ databases">
        <authorList>
            <person name="Chronopoulou M."/>
        </authorList>
    </citation>
    <scope>NUCLEOTIDE SEQUENCE</scope>
    <source>
        <tissue evidence="1">Whole organism</tissue>
    </source>
</reference>
<proteinExistence type="predicted"/>
<accession>A0A0K2TVR3</accession>
<sequence>MFLTRKKKSAKIPNSLIQDKLYSYQKCYNFFPHCLLHTNYTSHQTTFLSNRRS</sequence>
<evidence type="ECO:0000313" key="1">
    <source>
        <dbReference type="EMBL" id="CDW29466.1"/>
    </source>
</evidence>
<dbReference type="AlphaFoldDB" id="A0A0K2TVR3"/>